<dbReference type="AlphaFoldDB" id="A0A1C7MU79"/>
<gene>
    <name evidence="1" type="ORF">A0H81_00409</name>
</gene>
<accession>A0A1C7MU79</accession>
<keyword evidence="2" id="KW-1185">Reference proteome</keyword>
<proteinExistence type="predicted"/>
<reference evidence="1 2" key="1">
    <citation type="submission" date="2016-03" db="EMBL/GenBank/DDBJ databases">
        <title>Whole genome sequencing of Grifola frondosa 9006-11.</title>
        <authorList>
            <person name="Min B."/>
            <person name="Park H."/>
            <person name="Kim J.-G."/>
            <person name="Cho H."/>
            <person name="Oh Y.-L."/>
            <person name="Kong W.-S."/>
            <person name="Choi I.-G."/>
        </authorList>
    </citation>
    <scope>NUCLEOTIDE SEQUENCE [LARGE SCALE GENOMIC DNA]</scope>
    <source>
        <strain evidence="1 2">9006-11</strain>
    </source>
</reference>
<protein>
    <recommendedName>
        <fullName evidence="3">F-box domain-containing protein</fullName>
    </recommendedName>
</protein>
<evidence type="ECO:0008006" key="3">
    <source>
        <dbReference type="Google" id="ProtNLM"/>
    </source>
</evidence>
<sequence length="87" mass="9680">MYFSEVATTPSYSDAHIPIASPPILLAIPPYIPMLLTDLPLDILRLIPEHFESLDDLHALILTSRVLYFANSAPSLAYRAKLLGLFN</sequence>
<dbReference type="EMBL" id="LUGG01000001">
    <property type="protein sequence ID" value="OBZ78544.1"/>
    <property type="molecule type" value="Genomic_DNA"/>
</dbReference>
<evidence type="ECO:0000313" key="2">
    <source>
        <dbReference type="Proteomes" id="UP000092993"/>
    </source>
</evidence>
<organism evidence="1 2">
    <name type="scientific">Grifola frondosa</name>
    <name type="common">Maitake</name>
    <name type="synonym">Polyporus frondosus</name>
    <dbReference type="NCBI Taxonomy" id="5627"/>
    <lineage>
        <taxon>Eukaryota</taxon>
        <taxon>Fungi</taxon>
        <taxon>Dikarya</taxon>
        <taxon>Basidiomycota</taxon>
        <taxon>Agaricomycotina</taxon>
        <taxon>Agaricomycetes</taxon>
        <taxon>Polyporales</taxon>
        <taxon>Grifolaceae</taxon>
        <taxon>Grifola</taxon>
    </lineage>
</organism>
<comment type="caution">
    <text evidence="1">The sequence shown here is derived from an EMBL/GenBank/DDBJ whole genome shotgun (WGS) entry which is preliminary data.</text>
</comment>
<name>A0A1C7MU79_GRIFR</name>
<evidence type="ECO:0000313" key="1">
    <source>
        <dbReference type="EMBL" id="OBZ78544.1"/>
    </source>
</evidence>
<dbReference type="Proteomes" id="UP000092993">
    <property type="component" value="Unassembled WGS sequence"/>
</dbReference>